<protein>
    <submittedName>
        <fullName evidence="1">Uncharacterized protein</fullName>
    </submittedName>
</protein>
<sequence>MPKSYRSLKVPEETWVKIVEVRGYLERSNHTRVTLWEAVDTVMDEVLKQIKRVERKRTVYSRS</sequence>
<reference evidence="1 2" key="1">
    <citation type="submission" date="2017-04" db="EMBL/GenBank/DDBJ databases">
        <title>Novel microbial lineages endemic to geothermal iron-oxide mats fill important gaps in the evolutionary history of Archaea.</title>
        <authorList>
            <person name="Jay Z.J."/>
            <person name="Beam J.P."/>
            <person name="Dlakic M."/>
            <person name="Rusch D.B."/>
            <person name="Kozubal M.A."/>
            <person name="Inskeep W.P."/>
        </authorList>
    </citation>
    <scope>NUCLEOTIDE SEQUENCE [LARGE SCALE GENOMIC DNA]</scope>
    <source>
        <strain evidence="1">BE_D</strain>
    </source>
</reference>
<evidence type="ECO:0000313" key="1">
    <source>
        <dbReference type="EMBL" id="PSN82628.1"/>
    </source>
</evidence>
<comment type="caution">
    <text evidence="1">The sequence shown here is derived from an EMBL/GenBank/DDBJ whole genome shotgun (WGS) entry which is preliminary data.</text>
</comment>
<proteinExistence type="predicted"/>
<dbReference type="Proteomes" id="UP000240569">
    <property type="component" value="Unassembled WGS sequence"/>
</dbReference>
<gene>
    <name evidence="1" type="ORF">B9Q02_11450</name>
</gene>
<name>A0A2R6A8H2_9ARCH</name>
<dbReference type="AlphaFoldDB" id="A0A2R6A8H2"/>
<dbReference type="EMBL" id="NEXD01000141">
    <property type="protein sequence ID" value="PSN82628.1"/>
    <property type="molecule type" value="Genomic_DNA"/>
</dbReference>
<accession>A0A2R6A8H2</accession>
<organism evidence="1 2">
    <name type="scientific">Candidatus Marsarchaeota G1 archaeon BE_D</name>
    <dbReference type="NCBI Taxonomy" id="1978156"/>
    <lineage>
        <taxon>Archaea</taxon>
        <taxon>Candidatus Marsarchaeota</taxon>
        <taxon>Candidatus Marsarchaeota group 1</taxon>
    </lineage>
</organism>
<evidence type="ECO:0000313" key="2">
    <source>
        <dbReference type="Proteomes" id="UP000240569"/>
    </source>
</evidence>